<comment type="caution">
    <text evidence="5">The sequence shown here is derived from an EMBL/GenBank/DDBJ whole genome shotgun (WGS) entry which is preliminary data.</text>
</comment>
<dbReference type="PANTHER" id="PTHR43685">
    <property type="entry name" value="GLYCOSYLTRANSFERASE"/>
    <property type="match status" value="1"/>
</dbReference>
<keyword evidence="3" id="KW-0012">Acyltransferase</keyword>
<dbReference type="InterPro" id="IPR001451">
    <property type="entry name" value="Hexapep"/>
</dbReference>
<dbReference type="Pfam" id="PF00535">
    <property type="entry name" value="Glycos_transf_2"/>
    <property type="match status" value="2"/>
</dbReference>
<keyword evidence="2" id="KW-0677">Repeat</keyword>
<evidence type="ECO:0000256" key="2">
    <source>
        <dbReference type="ARBA" id="ARBA00022737"/>
    </source>
</evidence>
<keyword evidence="6" id="KW-1185">Reference proteome</keyword>
<dbReference type="Pfam" id="PF00132">
    <property type="entry name" value="Hexapep"/>
    <property type="match status" value="1"/>
</dbReference>
<feature type="domain" description="Glycosyltransferase 2-like" evidence="4">
    <location>
        <begin position="574"/>
        <end position="701"/>
    </location>
</feature>
<dbReference type="GO" id="GO:0016746">
    <property type="term" value="F:acyltransferase activity"/>
    <property type="evidence" value="ECO:0007669"/>
    <property type="project" value="UniProtKB-KW"/>
</dbReference>
<proteinExistence type="predicted"/>
<reference evidence="6" key="1">
    <citation type="submission" date="2018-05" db="EMBL/GenBank/DDBJ databases">
        <title>Zavarzinia sp. HR-AS.</title>
        <authorList>
            <person name="Lee Y."/>
            <person name="Jeon C.O."/>
        </authorList>
    </citation>
    <scope>NUCLEOTIDE SEQUENCE [LARGE SCALE GENOMIC DNA]</scope>
    <source>
        <strain evidence="6">DSM 1231</strain>
    </source>
</reference>
<dbReference type="SUPFAM" id="SSF53448">
    <property type="entry name" value="Nucleotide-diphospho-sugar transferases"/>
    <property type="match status" value="2"/>
</dbReference>
<gene>
    <name evidence="5" type="ORF">DKG75_19800</name>
</gene>
<dbReference type="EMBL" id="QGLF01000006">
    <property type="protein sequence ID" value="PWR18217.1"/>
    <property type="molecule type" value="Genomic_DNA"/>
</dbReference>
<dbReference type="CDD" id="cd06433">
    <property type="entry name" value="GT_2_WfgS_like"/>
    <property type="match status" value="1"/>
</dbReference>
<name>A0A317DU52_9PROT</name>
<evidence type="ECO:0000256" key="1">
    <source>
        <dbReference type="ARBA" id="ARBA00022679"/>
    </source>
</evidence>
<dbReference type="InterPro" id="IPR050834">
    <property type="entry name" value="Glycosyltransf_2"/>
</dbReference>
<dbReference type="AlphaFoldDB" id="A0A317DU52"/>
<dbReference type="InterPro" id="IPR001173">
    <property type="entry name" value="Glyco_trans_2-like"/>
</dbReference>
<dbReference type="CDD" id="cd04647">
    <property type="entry name" value="LbH_MAT_like"/>
    <property type="match status" value="1"/>
</dbReference>
<dbReference type="InterPro" id="IPR011004">
    <property type="entry name" value="Trimer_LpxA-like_sf"/>
</dbReference>
<sequence length="1264" mass="138891">MATIISAANQGYNVACIVAGGDDDLGAALEGAIPPQVSVRFTRSLGSAVVMAAETAAWVAVVEAGTTFLDRAFEQVEAAADGAAVELVVGTALFQAGGSAGYDYQIFLGRLPFRPSATFVRPRRLLSLGYFAPDDVHTAFRGFIERALLAGVVGRQVDAPLVQAAGAIPDDQDRVATIQRSFWELRLSRRDAECLAAIGDRQDVDLDALKALILRSRSAKLNVAVAQTLRAGNFSEDGLRTMFGNTDWSGPAAIGGAQSAWGRPPLFTVLIATFNAAEDLPATLQSIRDQARDDIECIVLDGASRDKTLEIAAASSDVVTQFISQRDKGLYDALNRGLAMARGTLIGIVGAGDCYLPGALDAVAEKYYQTGADVVGGQTIERATGGRINKRQDEPWGLNAFISGGPVGHNGMFATRKAYDEVGRFELVYPMAEDTRWMHRAIHAGRTFAYVAQPVVLFPLTGMSNNNPDLIWEEAHALIKQNFPLINIEREDALTLLFAARGWKEPEVAKPVIAKYDHLPLNVSTAMALKARNVPRETMLDVFSGIKWDEIEELYKKNGLRFFGRTPEKAPLISFVLPSYNVGKFLGRCISSILCQDMEDLELIVVDDGSTDYTAAVARAFAALDGRVRIVTQANQGPSQARLSGLLDCRSDYVWFVDSDDFLRDDCLTRIARILQEARPDAYKVNFAYIDEHENISNQSVANPRYSGFLYHPARSEQIFASLAPWNAQAWRFIIRRDVIETNHLTFPVGYYYEDHQFALNLVARLNVIFVDPAVGYYYRIRSGSISTVRSRKLFDFLHVRRLCLDFLAKEGLLERMPAISVTYLMPTPFIQVQVPEDLRQEFVRAVLADMNEQERKVWRLSAGNDDLALLNELAPDWIAALPDAEAAAWRRLATFAERDLLNNVSPEAAVHPLSSTIRPHQVGGLHDVEDGTSIDGAPARFMWSRGHDVVFRVNPAGMTQPVLQLRYRNVIHGQVLTIETDNFIQIVPCMATDIAQPHAFSVPLNASLDQTLVHVRIERAQQMDSRNLGLIFEAFDLIDGGLEQHIAPPVRKSHAAIDAGRNSRVGGAHVDVRNYRENRPYLRVGDNCDISGTYVFERGCGQITIGDGTSIGGHCLLICSQPEGIHIGRNTMLSWDVVVMDSNAHSLDRGLRENDPTDWLTGSTVGSLGAFKNWYDVAAGPVRIGDGVWIGFGTTIMKGVTIGDGAIVASQSVVTKDVPPYCVVGGNPAQVLSRRDDIMLLQNERKEARFPKVPLPEVSFSKR</sequence>
<dbReference type="InterPro" id="IPR018357">
    <property type="entry name" value="Hexapep_transf_CS"/>
</dbReference>
<dbReference type="Proteomes" id="UP000246077">
    <property type="component" value="Unassembled WGS sequence"/>
</dbReference>
<dbReference type="SUPFAM" id="SSF51161">
    <property type="entry name" value="Trimeric LpxA-like enzymes"/>
    <property type="match status" value="1"/>
</dbReference>
<evidence type="ECO:0000313" key="6">
    <source>
        <dbReference type="Proteomes" id="UP000246077"/>
    </source>
</evidence>
<protein>
    <submittedName>
        <fullName evidence="5">Galactoside O-acetyltransferase</fullName>
    </submittedName>
</protein>
<feature type="domain" description="Glycosyltransferase 2-like" evidence="4">
    <location>
        <begin position="268"/>
        <end position="395"/>
    </location>
</feature>
<dbReference type="InterPro" id="IPR029044">
    <property type="entry name" value="Nucleotide-diphossugar_trans"/>
</dbReference>
<evidence type="ECO:0000256" key="3">
    <source>
        <dbReference type="ARBA" id="ARBA00023315"/>
    </source>
</evidence>
<evidence type="ECO:0000259" key="4">
    <source>
        <dbReference type="Pfam" id="PF00535"/>
    </source>
</evidence>
<dbReference type="PANTHER" id="PTHR43685:SF2">
    <property type="entry name" value="GLYCOSYLTRANSFERASE 2-LIKE DOMAIN-CONTAINING PROTEIN"/>
    <property type="match status" value="1"/>
</dbReference>
<dbReference type="Gene3D" id="2.160.10.10">
    <property type="entry name" value="Hexapeptide repeat proteins"/>
    <property type="match status" value="1"/>
</dbReference>
<accession>A0A317DU52</accession>
<dbReference type="CDD" id="cd00761">
    <property type="entry name" value="Glyco_tranf_GTA_type"/>
    <property type="match status" value="1"/>
</dbReference>
<dbReference type="PROSITE" id="PS00101">
    <property type="entry name" value="HEXAPEP_TRANSFERASES"/>
    <property type="match status" value="1"/>
</dbReference>
<dbReference type="Gene3D" id="3.90.550.10">
    <property type="entry name" value="Spore Coat Polysaccharide Biosynthesis Protein SpsA, Chain A"/>
    <property type="match status" value="2"/>
</dbReference>
<keyword evidence="1 5" id="KW-0808">Transferase</keyword>
<organism evidence="5 6">
    <name type="scientific">Zavarzinia compransoris</name>
    <dbReference type="NCBI Taxonomy" id="1264899"/>
    <lineage>
        <taxon>Bacteria</taxon>
        <taxon>Pseudomonadati</taxon>
        <taxon>Pseudomonadota</taxon>
        <taxon>Alphaproteobacteria</taxon>
        <taxon>Rhodospirillales</taxon>
        <taxon>Zavarziniaceae</taxon>
        <taxon>Zavarzinia</taxon>
    </lineage>
</organism>
<evidence type="ECO:0000313" key="5">
    <source>
        <dbReference type="EMBL" id="PWR18217.1"/>
    </source>
</evidence>